<feature type="region of interest" description="Disordered" evidence="1">
    <location>
        <begin position="93"/>
        <end position="163"/>
    </location>
</feature>
<dbReference type="Gramene" id="OMO94262">
    <property type="protein sequence ID" value="OMO94262"/>
    <property type="gene ID" value="CCACVL1_06088"/>
</dbReference>
<sequence>MDGERVNLNPIESEGDDNDVQVVSQDDSKIWSFEKEKILIEHMEEEVKMAIDLQQRSTKMLGRPYEVHKMAKKFENKDVHYLTKLCDIYGDTTANGSNARPSTHSPSDSEENVRDPPLREEETSQPLSDEDCIIGDAANTYERPAPNYTPSGRLTRKKAKSSNALTSSTLIMRILKEKLRFGRNYWKVHPISRTSNQDVTSEAISKSRSP</sequence>
<feature type="compositionally biased region" description="Basic and acidic residues" evidence="1">
    <location>
        <begin position="111"/>
        <end position="122"/>
    </location>
</feature>
<evidence type="ECO:0000313" key="3">
    <source>
        <dbReference type="Proteomes" id="UP000188268"/>
    </source>
</evidence>
<protein>
    <submittedName>
        <fullName evidence="2">Uncharacterized protein</fullName>
    </submittedName>
</protein>
<dbReference type="Proteomes" id="UP000188268">
    <property type="component" value="Unassembled WGS sequence"/>
</dbReference>
<organism evidence="2 3">
    <name type="scientific">Corchorus capsularis</name>
    <name type="common">Jute</name>
    <dbReference type="NCBI Taxonomy" id="210143"/>
    <lineage>
        <taxon>Eukaryota</taxon>
        <taxon>Viridiplantae</taxon>
        <taxon>Streptophyta</taxon>
        <taxon>Embryophyta</taxon>
        <taxon>Tracheophyta</taxon>
        <taxon>Spermatophyta</taxon>
        <taxon>Magnoliopsida</taxon>
        <taxon>eudicotyledons</taxon>
        <taxon>Gunneridae</taxon>
        <taxon>Pentapetalae</taxon>
        <taxon>rosids</taxon>
        <taxon>malvids</taxon>
        <taxon>Malvales</taxon>
        <taxon>Malvaceae</taxon>
        <taxon>Grewioideae</taxon>
        <taxon>Apeibeae</taxon>
        <taxon>Corchorus</taxon>
    </lineage>
</organism>
<dbReference type="AlphaFoldDB" id="A0A1R3JHF0"/>
<dbReference type="OrthoDB" id="1744109at2759"/>
<reference evidence="2 3" key="1">
    <citation type="submission" date="2013-09" db="EMBL/GenBank/DDBJ databases">
        <title>Corchorus capsularis genome sequencing.</title>
        <authorList>
            <person name="Alam M."/>
            <person name="Haque M.S."/>
            <person name="Islam M.S."/>
            <person name="Emdad E.M."/>
            <person name="Islam M.M."/>
            <person name="Ahmed B."/>
            <person name="Halim A."/>
            <person name="Hossen Q.M.M."/>
            <person name="Hossain M.Z."/>
            <person name="Ahmed R."/>
            <person name="Khan M.M."/>
            <person name="Islam R."/>
            <person name="Rashid M.M."/>
            <person name="Khan S.A."/>
            <person name="Rahman M.S."/>
            <person name="Alam M."/>
        </authorList>
    </citation>
    <scope>NUCLEOTIDE SEQUENCE [LARGE SCALE GENOMIC DNA]</scope>
    <source>
        <strain evidence="3">cv. CVL-1</strain>
        <tissue evidence="2">Whole seedling</tissue>
    </source>
</reference>
<feature type="compositionally biased region" description="Polar residues" evidence="1">
    <location>
        <begin position="93"/>
        <end position="106"/>
    </location>
</feature>
<evidence type="ECO:0000256" key="1">
    <source>
        <dbReference type="SAM" id="MobiDB-lite"/>
    </source>
</evidence>
<dbReference type="EMBL" id="AWWV01007911">
    <property type="protein sequence ID" value="OMO94262.1"/>
    <property type="molecule type" value="Genomic_DNA"/>
</dbReference>
<proteinExistence type="predicted"/>
<accession>A0A1R3JHF0</accession>
<comment type="caution">
    <text evidence="2">The sequence shown here is derived from an EMBL/GenBank/DDBJ whole genome shotgun (WGS) entry which is preliminary data.</text>
</comment>
<name>A0A1R3JHF0_COCAP</name>
<keyword evidence="3" id="KW-1185">Reference proteome</keyword>
<gene>
    <name evidence="2" type="ORF">CCACVL1_06088</name>
</gene>
<evidence type="ECO:0000313" key="2">
    <source>
        <dbReference type="EMBL" id="OMO94262.1"/>
    </source>
</evidence>